<accession>A0ABV2K7P8</accession>
<evidence type="ECO:0000313" key="1">
    <source>
        <dbReference type="EMBL" id="MET3657111.1"/>
    </source>
</evidence>
<dbReference type="RefSeq" id="WP_342538273.1">
    <property type="nucleotide sequence ID" value="NZ_JBEPME010000002.1"/>
</dbReference>
<protein>
    <submittedName>
        <fullName evidence="1">Uncharacterized protein</fullName>
    </submittedName>
</protein>
<dbReference type="EMBL" id="JBEPME010000002">
    <property type="protein sequence ID" value="MET3657111.1"/>
    <property type="molecule type" value="Genomic_DNA"/>
</dbReference>
<reference evidence="1 2" key="1">
    <citation type="submission" date="2024-06" db="EMBL/GenBank/DDBJ databases">
        <title>Sorghum-associated microbial communities from plants grown in Nebraska, USA.</title>
        <authorList>
            <person name="Schachtman D."/>
        </authorList>
    </citation>
    <scope>NUCLEOTIDE SEQUENCE [LARGE SCALE GENOMIC DNA]</scope>
    <source>
        <strain evidence="1 2">1288</strain>
    </source>
</reference>
<organism evidence="1 2">
    <name type="scientific">Sporosarcina psychrophila</name>
    <name type="common">Bacillus psychrophilus</name>
    <dbReference type="NCBI Taxonomy" id="1476"/>
    <lineage>
        <taxon>Bacteria</taxon>
        <taxon>Bacillati</taxon>
        <taxon>Bacillota</taxon>
        <taxon>Bacilli</taxon>
        <taxon>Bacillales</taxon>
        <taxon>Caryophanaceae</taxon>
        <taxon>Sporosarcina</taxon>
    </lineage>
</organism>
<gene>
    <name evidence="1" type="ORF">ABIC55_002198</name>
</gene>
<sequence length="68" mass="7467">MNNKQGKGDLSTKEGRLFNLVSGIIPDRNLLNIAFICNAANMLKFVGAQIRIVCLFKEASTCLIEPVN</sequence>
<evidence type="ECO:0000313" key="2">
    <source>
        <dbReference type="Proteomes" id="UP001549104"/>
    </source>
</evidence>
<dbReference type="Proteomes" id="UP001549104">
    <property type="component" value="Unassembled WGS sequence"/>
</dbReference>
<comment type="caution">
    <text evidence="1">The sequence shown here is derived from an EMBL/GenBank/DDBJ whole genome shotgun (WGS) entry which is preliminary data.</text>
</comment>
<name>A0ABV2K7P8_SPOPS</name>
<proteinExistence type="predicted"/>
<keyword evidence="2" id="KW-1185">Reference proteome</keyword>